<evidence type="ECO:0000313" key="1">
    <source>
        <dbReference type="EMBL" id="KAH7923200.1"/>
    </source>
</evidence>
<name>A0ACB8BBX0_9AGAM</name>
<dbReference type="Proteomes" id="UP000790709">
    <property type="component" value="Unassembled WGS sequence"/>
</dbReference>
<evidence type="ECO:0000313" key="2">
    <source>
        <dbReference type="Proteomes" id="UP000790709"/>
    </source>
</evidence>
<sequence>MLKNTFKLSSTHREPSIKFPLTTHSRARLGNIIEIAHIPAPQPVVHIPTPARPCDFSDSSDEESPPQPTPNHLYTMPQHTCIEQSASNKPPRLMAGDLTPGVTCDWENACETYFLHKEIPNDKQVKMVAHGMLDPCINNWYCTECIMLDVGSFTKYMVAFRMMWLNTHWALRRVAV</sequence>
<dbReference type="EMBL" id="MU266459">
    <property type="protein sequence ID" value="KAH7923200.1"/>
    <property type="molecule type" value="Genomic_DNA"/>
</dbReference>
<protein>
    <submittedName>
        <fullName evidence="1">Uncharacterized protein</fullName>
    </submittedName>
</protein>
<keyword evidence="2" id="KW-1185">Reference proteome</keyword>
<proteinExistence type="predicted"/>
<reference evidence="1" key="1">
    <citation type="journal article" date="2021" name="New Phytol.">
        <title>Evolutionary innovations through gain and loss of genes in the ectomycorrhizal Boletales.</title>
        <authorList>
            <person name="Wu G."/>
            <person name="Miyauchi S."/>
            <person name="Morin E."/>
            <person name="Kuo A."/>
            <person name="Drula E."/>
            <person name="Varga T."/>
            <person name="Kohler A."/>
            <person name="Feng B."/>
            <person name="Cao Y."/>
            <person name="Lipzen A."/>
            <person name="Daum C."/>
            <person name="Hundley H."/>
            <person name="Pangilinan J."/>
            <person name="Johnson J."/>
            <person name="Barry K."/>
            <person name="LaButti K."/>
            <person name="Ng V."/>
            <person name="Ahrendt S."/>
            <person name="Min B."/>
            <person name="Choi I.G."/>
            <person name="Park H."/>
            <person name="Plett J.M."/>
            <person name="Magnuson J."/>
            <person name="Spatafora J.W."/>
            <person name="Nagy L.G."/>
            <person name="Henrissat B."/>
            <person name="Grigoriev I.V."/>
            <person name="Yang Z.L."/>
            <person name="Xu J."/>
            <person name="Martin F.M."/>
        </authorList>
    </citation>
    <scope>NUCLEOTIDE SEQUENCE</scope>
    <source>
        <strain evidence="1">KUC20120723A-06</strain>
    </source>
</reference>
<comment type="caution">
    <text evidence="1">The sequence shown here is derived from an EMBL/GenBank/DDBJ whole genome shotgun (WGS) entry which is preliminary data.</text>
</comment>
<gene>
    <name evidence="1" type="ORF">BV22DRAFT_1048325</name>
</gene>
<accession>A0ACB8BBX0</accession>
<organism evidence="1 2">
    <name type="scientific">Leucogyrophana mollusca</name>
    <dbReference type="NCBI Taxonomy" id="85980"/>
    <lineage>
        <taxon>Eukaryota</taxon>
        <taxon>Fungi</taxon>
        <taxon>Dikarya</taxon>
        <taxon>Basidiomycota</taxon>
        <taxon>Agaricomycotina</taxon>
        <taxon>Agaricomycetes</taxon>
        <taxon>Agaricomycetidae</taxon>
        <taxon>Boletales</taxon>
        <taxon>Boletales incertae sedis</taxon>
        <taxon>Leucogyrophana</taxon>
    </lineage>
</organism>